<evidence type="ECO:0000313" key="4">
    <source>
        <dbReference type="EMBL" id="BBH09872.1"/>
    </source>
</evidence>
<dbReference type="PANTHER" id="PTHR21450:SF41">
    <property type="entry name" value="RNA POLYMERASE SUBUNIT BETA, PUTATIVE (DUF630 AND DUF632)-RELATED"/>
    <property type="match status" value="1"/>
</dbReference>
<dbReference type="AlphaFoldDB" id="A0A4Y1S0N9"/>
<feature type="compositionally biased region" description="Low complexity" evidence="2">
    <location>
        <begin position="71"/>
        <end position="84"/>
    </location>
</feature>
<organism evidence="4">
    <name type="scientific">Prunus dulcis</name>
    <name type="common">Almond</name>
    <name type="synonym">Amygdalus dulcis</name>
    <dbReference type="NCBI Taxonomy" id="3755"/>
    <lineage>
        <taxon>Eukaryota</taxon>
        <taxon>Viridiplantae</taxon>
        <taxon>Streptophyta</taxon>
        <taxon>Embryophyta</taxon>
        <taxon>Tracheophyta</taxon>
        <taxon>Spermatophyta</taxon>
        <taxon>Magnoliopsida</taxon>
        <taxon>eudicotyledons</taxon>
        <taxon>Gunneridae</taxon>
        <taxon>Pentapetalae</taxon>
        <taxon>rosids</taxon>
        <taxon>fabids</taxon>
        <taxon>Rosales</taxon>
        <taxon>Rosaceae</taxon>
        <taxon>Amygdaloideae</taxon>
        <taxon>Amygdaleae</taxon>
        <taxon>Prunus</taxon>
    </lineage>
</organism>
<name>A0A4Y1S0N9_PRUDU</name>
<feature type="domain" description="DUF632" evidence="3">
    <location>
        <begin position="24"/>
        <end position="151"/>
    </location>
</feature>
<protein>
    <recommendedName>
        <fullName evidence="3">DUF632 domain-containing protein</fullName>
    </recommendedName>
</protein>
<evidence type="ECO:0000256" key="2">
    <source>
        <dbReference type="SAM" id="MobiDB-lite"/>
    </source>
</evidence>
<sequence>MRREDRGNGGGAPKVRPGSRDAFEVAREIEVQFQRASESGNEIAKMLEVGRLPHNRKHVSSKMMSLVSSQPSTSNSAEPSASSEIAGPAQLGFDEEMMMRSKNLSSTLAKLYLWEKKLYNEVKSEEKMRVIHDRKGRKLKRLDEKERRLTKLTRMWKCMLDCHRTQCQVIREARGLGPIGSGKRLSDAHLDATSQLEHELINWTFRFSTWISAQKGYVWEQDKLEMRQRMVAHKDLEKKVKNLDRKDQKLQKQIQALDKKIVLVPGDVDTLSGSGQIVYQSDTRNSTLQASLQRIFEAMERFTDNSTKAYEELLQRNEEDRLAREEERVS</sequence>
<reference evidence="4" key="1">
    <citation type="journal article" date="2019" name="Science">
        <title>Mutation of a bHLH transcription factor allowed almond domestication.</title>
        <authorList>
            <person name="Sanchez-Perez R."/>
            <person name="Pavan S."/>
            <person name="Mazzeo R."/>
            <person name="Moldovan C."/>
            <person name="Aiese Cigliano R."/>
            <person name="Del Cueto J."/>
            <person name="Ricciardi F."/>
            <person name="Lotti C."/>
            <person name="Ricciardi L."/>
            <person name="Dicenta F."/>
            <person name="Lopez-Marques R.L."/>
            <person name="Lindberg Moller B."/>
        </authorList>
    </citation>
    <scope>NUCLEOTIDE SEQUENCE</scope>
</reference>
<accession>A0A4Y1S0N9</accession>
<feature type="region of interest" description="Disordered" evidence="2">
    <location>
        <begin position="57"/>
        <end position="85"/>
    </location>
</feature>
<proteinExistence type="predicted"/>
<feature type="coiled-coil region" evidence="1">
    <location>
        <begin position="233"/>
        <end position="260"/>
    </location>
</feature>
<feature type="region of interest" description="Disordered" evidence="2">
    <location>
        <begin position="1"/>
        <end position="21"/>
    </location>
</feature>
<gene>
    <name evidence="4" type="ORF">Prudu_022501</name>
</gene>
<dbReference type="PANTHER" id="PTHR21450">
    <property type="entry name" value="PROTEIN ALTERED PHOSPHATE STARVATION RESPONSE 1"/>
    <property type="match status" value="1"/>
</dbReference>
<dbReference type="InterPro" id="IPR006867">
    <property type="entry name" value="DUF632"/>
</dbReference>
<evidence type="ECO:0000259" key="3">
    <source>
        <dbReference type="Pfam" id="PF04782"/>
    </source>
</evidence>
<evidence type="ECO:0000256" key="1">
    <source>
        <dbReference type="SAM" id="Coils"/>
    </source>
</evidence>
<dbReference type="Pfam" id="PF04782">
    <property type="entry name" value="DUF632"/>
    <property type="match status" value="1"/>
</dbReference>
<keyword evidence="1" id="KW-0175">Coiled coil</keyword>
<dbReference type="EMBL" id="AP019304">
    <property type="protein sequence ID" value="BBH09872.1"/>
    <property type="molecule type" value="Genomic_DNA"/>
</dbReference>